<keyword evidence="2" id="KW-1185">Reference proteome</keyword>
<comment type="caution">
    <text evidence="1">The sequence shown here is derived from an EMBL/GenBank/DDBJ whole genome shotgun (WGS) entry which is preliminary data.</text>
</comment>
<reference evidence="1" key="2">
    <citation type="submission" date="2021-09" db="EMBL/GenBank/DDBJ databases">
        <authorList>
            <person name="Jia N."/>
            <person name="Wang J."/>
            <person name="Shi W."/>
            <person name="Du L."/>
            <person name="Sun Y."/>
            <person name="Zhan W."/>
            <person name="Jiang J."/>
            <person name="Wang Q."/>
            <person name="Zhang B."/>
            <person name="Ji P."/>
            <person name="Sakyi L.B."/>
            <person name="Cui X."/>
            <person name="Yuan T."/>
            <person name="Jiang B."/>
            <person name="Yang W."/>
            <person name="Lam T.T.-Y."/>
            <person name="Chang Q."/>
            <person name="Ding S."/>
            <person name="Wang X."/>
            <person name="Zhu J."/>
            <person name="Ruan X."/>
            <person name="Zhao L."/>
            <person name="Wei J."/>
            <person name="Que T."/>
            <person name="Du C."/>
            <person name="Cheng J."/>
            <person name="Dai P."/>
            <person name="Han X."/>
            <person name="Huang E."/>
            <person name="Gao Y."/>
            <person name="Liu J."/>
            <person name="Shao H."/>
            <person name="Ye R."/>
            <person name="Li L."/>
            <person name="Wei W."/>
            <person name="Wang X."/>
            <person name="Wang C."/>
            <person name="Huo Q."/>
            <person name="Li W."/>
            <person name="Guo W."/>
            <person name="Chen H."/>
            <person name="Chen S."/>
            <person name="Zhou L."/>
            <person name="Zhou L."/>
            <person name="Ni X."/>
            <person name="Tian J."/>
            <person name="Zhou Y."/>
            <person name="Sheng Y."/>
            <person name="Liu T."/>
            <person name="Pan Y."/>
            <person name="Xia L."/>
            <person name="Li J."/>
            <person name="Zhao F."/>
            <person name="Cao W."/>
        </authorList>
    </citation>
    <scope>NUCLEOTIDE SEQUENCE</scope>
    <source>
        <strain evidence="1">Rmic-2018</strain>
        <tissue evidence="1">Larvae</tissue>
    </source>
</reference>
<gene>
    <name evidence="1" type="ORF">HPB51_015119</name>
</gene>
<protein>
    <submittedName>
        <fullName evidence="1">Uncharacterized protein</fullName>
    </submittedName>
</protein>
<name>A0A9J6DN89_RHIMP</name>
<organism evidence="1 2">
    <name type="scientific">Rhipicephalus microplus</name>
    <name type="common">Cattle tick</name>
    <name type="synonym">Boophilus microplus</name>
    <dbReference type="NCBI Taxonomy" id="6941"/>
    <lineage>
        <taxon>Eukaryota</taxon>
        <taxon>Metazoa</taxon>
        <taxon>Ecdysozoa</taxon>
        <taxon>Arthropoda</taxon>
        <taxon>Chelicerata</taxon>
        <taxon>Arachnida</taxon>
        <taxon>Acari</taxon>
        <taxon>Parasitiformes</taxon>
        <taxon>Ixodida</taxon>
        <taxon>Ixodoidea</taxon>
        <taxon>Ixodidae</taxon>
        <taxon>Rhipicephalinae</taxon>
        <taxon>Rhipicephalus</taxon>
        <taxon>Boophilus</taxon>
    </lineage>
</organism>
<evidence type="ECO:0000313" key="2">
    <source>
        <dbReference type="Proteomes" id="UP000821866"/>
    </source>
</evidence>
<dbReference type="Proteomes" id="UP000821866">
    <property type="component" value="Chromosome 6"/>
</dbReference>
<evidence type="ECO:0000313" key="1">
    <source>
        <dbReference type="EMBL" id="KAH8023623.1"/>
    </source>
</evidence>
<accession>A0A9J6DN89</accession>
<dbReference type="AlphaFoldDB" id="A0A9J6DN89"/>
<reference evidence="1" key="1">
    <citation type="journal article" date="2020" name="Cell">
        <title>Large-Scale Comparative Analyses of Tick Genomes Elucidate Their Genetic Diversity and Vector Capacities.</title>
        <authorList>
            <consortium name="Tick Genome and Microbiome Consortium (TIGMIC)"/>
            <person name="Jia N."/>
            <person name="Wang J."/>
            <person name="Shi W."/>
            <person name="Du L."/>
            <person name="Sun Y."/>
            <person name="Zhan W."/>
            <person name="Jiang J.F."/>
            <person name="Wang Q."/>
            <person name="Zhang B."/>
            <person name="Ji P."/>
            <person name="Bell-Sakyi L."/>
            <person name="Cui X.M."/>
            <person name="Yuan T.T."/>
            <person name="Jiang B.G."/>
            <person name="Yang W.F."/>
            <person name="Lam T.T."/>
            <person name="Chang Q.C."/>
            <person name="Ding S.J."/>
            <person name="Wang X.J."/>
            <person name="Zhu J.G."/>
            <person name="Ruan X.D."/>
            <person name="Zhao L."/>
            <person name="Wei J.T."/>
            <person name="Ye R.Z."/>
            <person name="Que T.C."/>
            <person name="Du C.H."/>
            <person name="Zhou Y.H."/>
            <person name="Cheng J.X."/>
            <person name="Dai P.F."/>
            <person name="Guo W.B."/>
            <person name="Han X.H."/>
            <person name="Huang E.J."/>
            <person name="Li L.F."/>
            <person name="Wei W."/>
            <person name="Gao Y.C."/>
            <person name="Liu J.Z."/>
            <person name="Shao H.Z."/>
            <person name="Wang X."/>
            <person name="Wang C.C."/>
            <person name="Yang T.C."/>
            <person name="Huo Q.B."/>
            <person name="Li W."/>
            <person name="Chen H.Y."/>
            <person name="Chen S.E."/>
            <person name="Zhou L.G."/>
            <person name="Ni X.B."/>
            <person name="Tian J.H."/>
            <person name="Sheng Y."/>
            <person name="Liu T."/>
            <person name="Pan Y.S."/>
            <person name="Xia L.Y."/>
            <person name="Li J."/>
            <person name="Zhao F."/>
            <person name="Cao W.C."/>
        </authorList>
    </citation>
    <scope>NUCLEOTIDE SEQUENCE</scope>
    <source>
        <strain evidence="1">Rmic-2018</strain>
    </source>
</reference>
<dbReference type="EMBL" id="JABSTU010000008">
    <property type="protein sequence ID" value="KAH8023623.1"/>
    <property type="molecule type" value="Genomic_DNA"/>
</dbReference>
<proteinExistence type="predicted"/>
<sequence length="127" mass="14466">MSSLLRADVYSVGHLSEETYREAINRHNAYLQHETLRVAVCNAVEACLQGTYGCPRGLAELVVVQKFVSYYNRYREIIEFNLHLSGKEMRTFAGSLKGTFDYHVLLDRLEDLLERLTSTYGIISASV</sequence>
<dbReference type="VEuPathDB" id="VectorBase:LOC119172767"/>